<evidence type="ECO:0000313" key="5">
    <source>
        <dbReference type="EMBL" id="KAE8712338.1"/>
    </source>
</evidence>
<comment type="similarity">
    <text evidence="1 3">Belongs to the sulfotransferase 1 family.</text>
</comment>
<evidence type="ECO:0000256" key="1">
    <source>
        <dbReference type="ARBA" id="ARBA00005771"/>
    </source>
</evidence>
<feature type="domain" description="Sulfotransferase" evidence="4">
    <location>
        <begin position="72"/>
        <end position="163"/>
    </location>
</feature>
<sequence length="293" mass="33590">MDTAEICKLRIGSPSQNVENTWDDELQQLAQTLPKEEAWISGVKFYLYQGFWCTALALKPVVSFQKHFRAFDSDVIIATFPKCGTTWLKALTFSTLYRNQFAMDQHPLLTFTPHQLVRFFEYDVYLDNPCPDLESMCVYKPRVFSTHVPYASLPSSVKDSHYKLRDESKELLSLDEAFDKFCNGVYIKEDTGSQLKRLAMFLGVPFTEDEEMQGVVEEITNICSFESLKDLEVNKKGLHVSGISHKDFFRKGKVGDWSNYLTPSMVERMEKLAQEKLEDSGLTFNLSSKTSNA</sequence>
<reference evidence="5" key="1">
    <citation type="submission" date="2019-09" db="EMBL/GenBank/DDBJ databases">
        <title>Draft genome information of white flower Hibiscus syriacus.</title>
        <authorList>
            <person name="Kim Y.-M."/>
        </authorList>
    </citation>
    <scope>NUCLEOTIDE SEQUENCE [LARGE SCALE GENOMIC DNA]</scope>
    <source>
        <strain evidence="5">YM2019G1</strain>
    </source>
</reference>
<dbReference type="PANTHER" id="PTHR11783">
    <property type="entry name" value="SULFOTRANSFERASE SULT"/>
    <property type="match status" value="1"/>
</dbReference>
<dbReference type="Gene3D" id="3.40.50.300">
    <property type="entry name" value="P-loop containing nucleotide triphosphate hydrolases"/>
    <property type="match status" value="2"/>
</dbReference>
<dbReference type="EMBL" id="VEPZ02000898">
    <property type="protein sequence ID" value="KAE8712338.1"/>
    <property type="molecule type" value="Genomic_DNA"/>
</dbReference>
<organism evidence="5 6">
    <name type="scientific">Hibiscus syriacus</name>
    <name type="common">Rose of Sharon</name>
    <dbReference type="NCBI Taxonomy" id="106335"/>
    <lineage>
        <taxon>Eukaryota</taxon>
        <taxon>Viridiplantae</taxon>
        <taxon>Streptophyta</taxon>
        <taxon>Embryophyta</taxon>
        <taxon>Tracheophyta</taxon>
        <taxon>Spermatophyta</taxon>
        <taxon>Magnoliopsida</taxon>
        <taxon>eudicotyledons</taxon>
        <taxon>Gunneridae</taxon>
        <taxon>Pentapetalae</taxon>
        <taxon>rosids</taxon>
        <taxon>malvids</taxon>
        <taxon>Malvales</taxon>
        <taxon>Malvaceae</taxon>
        <taxon>Malvoideae</taxon>
        <taxon>Hibiscus</taxon>
    </lineage>
</organism>
<dbReference type="Pfam" id="PF00685">
    <property type="entry name" value="Sulfotransfer_1"/>
    <property type="match status" value="2"/>
</dbReference>
<dbReference type="Proteomes" id="UP000436088">
    <property type="component" value="Unassembled WGS sequence"/>
</dbReference>
<evidence type="ECO:0000256" key="2">
    <source>
        <dbReference type="ARBA" id="ARBA00022679"/>
    </source>
</evidence>
<dbReference type="InterPro" id="IPR027417">
    <property type="entry name" value="P-loop_NTPase"/>
</dbReference>
<feature type="domain" description="Sulfotransferase" evidence="4">
    <location>
        <begin position="187"/>
        <end position="281"/>
    </location>
</feature>
<keyword evidence="6" id="KW-1185">Reference proteome</keyword>
<evidence type="ECO:0000313" key="6">
    <source>
        <dbReference type="Proteomes" id="UP000436088"/>
    </source>
</evidence>
<gene>
    <name evidence="5" type="ORF">F3Y22_tig00110258pilonHSYRG00186</name>
</gene>
<dbReference type="EC" id="2.8.2.-" evidence="3"/>
<evidence type="ECO:0000259" key="4">
    <source>
        <dbReference type="Pfam" id="PF00685"/>
    </source>
</evidence>
<dbReference type="InterPro" id="IPR000863">
    <property type="entry name" value="Sulfotransferase_dom"/>
</dbReference>
<proteinExistence type="inferred from homology"/>
<name>A0A6A3B9H4_HIBSY</name>
<evidence type="ECO:0000256" key="3">
    <source>
        <dbReference type="RuleBase" id="RU361155"/>
    </source>
</evidence>
<comment type="caution">
    <text evidence="5">The sequence shown here is derived from an EMBL/GenBank/DDBJ whole genome shotgun (WGS) entry which is preliminary data.</text>
</comment>
<dbReference type="SUPFAM" id="SSF52540">
    <property type="entry name" value="P-loop containing nucleoside triphosphate hydrolases"/>
    <property type="match status" value="1"/>
</dbReference>
<protein>
    <recommendedName>
        <fullName evidence="3">Sulfotransferase</fullName>
        <ecNumber evidence="3">2.8.2.-</ecNumber>
    </recommendedName>
</protein>
<keyword evidence="2 3" id="KW-0808">Transferase</keyword>
<accession>A0A6A3B9H4</accession>
<dbReference type="AlphaFoldDB" id="A0A6A3B9H4"/>
<dbReference type="GO" id="GO:0008146">
    <property type="term" value="F:sulfotransferase activity"/>
    <property type="evidence" value="ECO:0007669"/>
    <property type="project" value="InterPro"/>
</dbReference>